<keyword evidence="2 5" id="KW-0812">Transmembrane</keyword>
<evidence type="ECO:0000256" key="5">
    <source>
        <dbReference type="SAM" id="Phobius"/>
    </source>
</evidence>
<evidence type="ECO:0000256" key="1">
    <source>
        <dbReference type="ARBA" id="ARBA00004141"/>
    </source>
</evidence>
<dbReference type="Pfam" id="PF07264">
    <property type="entry name" value="EI24"/>
    <property type="match status" value="1"/>
</dbReference>
<dbReference type="RefSeq" id="WP_092062421.1">
    <property type="nucleotide sequence ID" value="NZ_FOJU01000002.1"/>
</dbReference>
<name>A0A1I0WJ94_9RHOB</name>
<dbReference type="OrthoDB" id="5421146at2"/>
<protein>
    <submittedName>
        <fullName evidence="6">Uncharacterized protein involved in cysteine biosynthesis</fullName>
    </submittedName>
</protein>
<accession>A0A1I0WJ94</accession>
<evidence type="ECO:0000256" key="2">
    <source>
        <dbReference type="ARBA" id="ARBA00022692"/>
    </source>
</evidence>
<keyword evidence="3 5" id="KW-1133">Transmembrane helix</keyword>
<dbReference type="STRING" id="871651.SAMN05421688_1459"/>
<proteinExistence type="predicted"/>
<evidence type="ECO:0000256" key="4">
    <source>
        <dbReference type="ARBA" id="ARBA00023136"/>
    </source>
</evidence>
<dbReference type="AlphaFoldDB" id="A0A1I0WJ94"/>
<dbReference type="EMBL" id="FOJU01000002">
    <property type="protein sequence ID" value="SFA88308.1"/>
    <property type="molecule type" value="Genomic_DNA"/>
</dbReference>
<feature type="transmembrane region" description="Helical" evidence="5">
    <location>
        <begin position="191"/>
        <end position="219"/>
    </location>
</feature>
<evidence type="ECO:0000256" key="3">
    <source>
        <dbReference type="ARBA" id="ARBA00022989"/>
    </source>
</evidence>
<organism evidence="6 7">
    <name type="scientific">Poseidonocella pacifica</name>
    <dbReference type="NCBI Taxonomy" id="871651"/>
    <lineage>
        <taxon>Bacteria</taxon>
        <taxon>Pseudomonadati</taxon>
        <taxon>Pseudomonadota</taxon>
        <taxon>Alphaproteobacteria</taxon>
        <taxon>Rhodobacterales</taxon>
        <taxon>Roseobacteraceae</taxon>
        <taxon>Poseidonocella</taxon>
    </lineage>
</organism>
<evidence type="ECO:0000313" key="6">
    <source>
        <dbReference type="EMBL" id="SFA88308.1"/>
    </source>
</evidence>
<gene>
    <name evidence="6" type="ORF">SAMN05421688_1459</name>
</gene>
<feature type="transmembrane region" description="Helical" evidence="5">
    <location>
        <begin position="21"/>
        <end position="49"/>
    </location>
</feature>
<sequence length="240" mass="26328">MILRAILLSLGQIGDPRFRRVLFLGVGLTLALLLAAYLAVFWLVGWLVGDAISLPFLGEVSWVDDALSWSSLLLMIVLSPFLMIPVASAFTSIFLDDVAQAVEDRHYPGLPKARSTSLSAGIRDSVGFLALLIVVNIAALILALIFAPFAPFIFWGVNGLMLGREYFQLAAMRRLGREEARALRRENQISIWILGTLMAVPLTIPIMNLVVPIIGAAAFTHLIHRLPEAPSARTNPYPEQ</sequence>
<reference evidence="6 7" key="1">
    <citation type="submission" date="2016-10" db="EMBL/GenBank/DDBJ databases">
        <authorList>
            <person name="de Groot N.N."/>
        </authorList>
    </citation>
    <scope>NUCLEOTIDE SEQUENCE [LARGE SCALE GENOMIC DNA]</scope>
    <source>
        <strain evidence="6 7">DSM 29316</strain>
    </source>
</reference>
<evidence type="ECO:0000313" key="7">
    <source>
        <dbReference type="Proteomes" id="UP000198796"/>
    </source>
</evidence>
<feature type="transmembrane region" description="Helical" evidence="5">
    <location>
        <begin position="126"/>
        <end position="146"/>
    </location>
</feature>
<keyword evidence="7" id="KW-1185">Reference proteome</keyword>
<feature type="transmembrane region" description="Helical" evidence="5">
    <location>
        <begin position="69"/>
        <end position="95"/>
    </location>
</feature>
<feature type="transmembrane region" description="Helical" evidence="5">
    <location>
        <begin position="152"/>
        <end position="171"/>
    </location>
</feature>
<dbReference type="InterPro" id="IPR059112">
    <property type="entry name" value="CysZ/EI24"/>
</dbReference>
<keyword evidence="4 5" id="KW-0472">Membrane</keyword>
<comment type="subcellular location">
    <subcellularLocation>
        <location evidence="1">Membrane</location>
        <topology evidence="1">Multi-pass membrane protein</topology>
    </subcellularLocation>
</comment>
<dbReference type="Proteomes" id="UP000198796">
    <property type="component" value="Unassembled WGS sequence"/>
</dbReference>